<dbReference type="EMBL" id="GBXM01051544">
    <property type="protein sequence ID" value="JAH57033.1"/>
    <property type="molecule type" value="Transcribed_RNA"/>
</dbReference>
<reference evidence="1" key="1">
    <citation type="submission" date="2014-11" db="EMBL/GenBank/DDBJ databases">
        <authorList>
            <person name="Amaro Gonzalez C."/>
        </authorList>
    </citation>
    <scope>NUCLEOTIDE SEQUENCE</scope>
</reference>
<reference evidence="1" key="2">
    <citation type="journal article" date="2015" name="Fish Shellfish Immunol.">
        <title>Early steps in the European eel (Anguilla anguilla)-Vibrio vulnificus interaction in the gills: Role of the RtxA13 toxin.</title>
        <authorList>
            <person name="Callol A."/>
            <person name="Pajuelo D."/>
            <person name="Ebbesson L."/>
            <person name="Teles M."/>
            <person name="MacKenzie S."/>
            <person name="Amaro C."/>
        </authorList>
    </citation>
    <scope>NUCLEOTIDE SEQUENCE</scope>
</reference>
<protein>
    <submittedName>
        <fullName evidence="1">Uncharacterized protein</fullName>
    </submittedName>
</protein>
<proteinExistence type="predicted"/>
<accession>A0A0E9TWB8</accession>
<sequence length="56" mass="6294">MGNQDRHLQLSQECHGRILGPCGVWEAGYPRFPNSHSFLRIPLYLASLGVQVSLLM</sequence>
<organism evidence="1">
    <name type="scientific">Anguilla anguilla</name>
    <name type="common">European freshwater eel</name>
    <name type="synonym">Muraena anguilla</name>
    <dbReference type="NCBI Taxonomy" id="7936"/>
    <lineage>
        <taxon>Eukaryota</taxon>
        <taxon>Metazoa</taxon>
        <taxon>Chordata</taxon>
        <taxon>Craniata</taxon>
        <taxon>Vertebrata</taxon>
        <taxon>Euteleostomi</taxon>
        <taxon>Actinopterygii</taxon>
        <taxon>Neopterygii</taxon>
        <taxon>Teleostei</taxon>
        <taxon>Anguilliformes</taxon>
        <taxon>Anguillidae</taxon>
        <taxon>Anguilla</taxon>
    </lineage>
</organism>
<evidence type="ECO:0000313" key="1">
    <source>
        <dbReference type="EMBL" id="JAH57033.1"/>
    </source>
</evidence>
<dbReference type="AlphaFoldDB" id="A0A0E9TWB8"/>
<name>A0A0E9TWB8_ANGAN</name>